<feature type="domain" description="Polysaccharide pyruvyl transferase" evidence="1">
    <location>
        <begin position="17"/>
        <end position="239"/>
    </location>
</feature>
<accession>A0A3L7AKC1</accession>
<dbReference type="AlphaFoldDB" id="A0A3L7AKC1"/>
<sequence>MNNTIRAGLLYDSVSRNTGDIAMGIAAGQLLSARGVEHTIIDPFGPSASSTTPMIVGGGELIRTTVDDFYDRFRPHGPHILNATGIWDSANDLDYLRDYAFVSARSSREAETLAPYADQVEVLPCSTTLMRSEHYQIPGLEEGEPVVGIHLVPHSLRLIDDLLTLINAIPYRKVFIPFTHYNGDEPFMRSLFDMSDAIVLPKLDPLELHSVLGQMRYTVVSSLHASIFSYSQNVPFVSIHQRKAEYYFRDRGLEGQLVRNNGEFQSALERAASGEMDFTDLIAADAARINAAYDRYTGLLGEGFPTQAAPNAAEQAQRTALYLEQADRVIADHDLALGAVEARRLATLGEMRDIYASHQRLEAVVAEQAEQIRRLEEALPTRISRKLGLIR</sequence>
<evidence type="ECO:0000259" key="1">
    <source>
        <dbReference type="Pfam" id="PF04230"/>
    </source>
</evidence>
<evidence type="ECO:0000313" key="3">
    <source>
        <dbReference type="Proteomes" id="UP000269438"/>
    </source>
</evidence>
<dbReference type="EMBL" id="RCUY01000014">
    <property type="protein sequence ID" value="RLP79822.1"/>
    <property type="molecule type" value="Genomic_DNA"/>
</dbReference>
<dbReference type="InterPro" id="IPR007345">
    <property type="entry name" value="Polysacch_pyruvyl_Trfase"/>
</dbReference>
<comment type="caution">
    <text evidence="2">The sequence shown here is derived from an EMBL/GenBank/DDBJ whole genome shotgun (WGS) entry which is preliminary data.</text>
</comment>
<proteinExistence type="predicted"/>
<keyword evidence="2" id="KW-0808">Transferase</keyword>
<reference evidence="2 3" key="1">
    <citation type="submission" date="2018-10" db="EMBL/GenBank/DDBJ databases">
        <authorList>
            <person name="Li J."/>
        </authorList>
    </citation>
    <scope>NUCLEOTIDE SEQUENCE [LARGE SCALE GENOMIC DNA]</scope>
    <source>
        <strain evidence="2 3">JCM 11654</strain>
    </source>
</reference>
<dbReference type="GO" id="GO:0016740">
    <property type="term" value="F:transferase activity"/>
    <property type="evidence" value="ECO:0007669"/>
    <property type="project" value="UniProtKB-KW"/>
</dbReference>
<dbReference type="OrthoDB" id="1886233at2"/>
<evidence type="ECO:0000313" key="2">
    <source>
        <dbReference type="EMBL" id="RLP79822.1"/>
    </source>
</evidence>
<keyword evidence="3" id="KW-1185">Reference proteome</keyword>
<gene>
    <name evidence="2" type="ORF">D9V34_14835</name>
</gene>
<protein>
    <submittedName>
        <fullName evidence="2">Polysaccharide pyruvyl transferase family protein</fullName>
    </submittedName>
</protein>
<organism evidence="2 3">
    <name type="scientific">Mycetocola lacteus</name>
    <dbReference type="NCBI Taxonomy" id="76637"/>
    <lineage>
        <taxon>Bacteria</taxon>
        <taxon>Bacillati</taxon>
        <taxon>Actinomycetota</taxon>
        <taxon>Actinomycetes</taxon>
        <taxon>Micrococcales</taxon>
        <taxon>Microbacteriaceae</taxon>
        <taxon>Mycetocola</taxon>
    </lineage>
</organism>
<dbReference type="Pfam" id="PF04230">
    <property type="entry name" value="PS_pyruv_trans"/>
    <property type="match status" value="1"/>
</dbReference>
<dbReference type="Proteomes" id="UP000269438">
    <property type="component" value="Unassembled WGS sequence"/>
</dbReference>
<name>A0A3L7AKC1_9MICO</name>
<dbReference type="RefSeq" id="WP_121689268.1">
    <property type="nucleotide sequence ID" value="NZ_RCUY01000014.1"/>
</dbReference>